<evidence type="ECO:0000256" key="2">
    <source>
        <dbReference type="ARBA" id="ARBA00011245"/>
    </source>
</evidence>
<protein>
    <recommendedName>
        <fullName evidence="3">thioredoxin-dependent peroxiredoxin</fullName>
        <ecNumber evidence="3">1.11.1.24</ecNumber>
    </recommendedName>
    <alternativeName>
        <fullName evidence="11">Bacterioferritin comigratory protein</fullName>
    </alternativeName>
    <alternativeName>
        <fullName evidence="9">Thioredoxin peroxidase</fullName>
    </alternativeName>
</protein>
<dbReference type="InterPro" id="IPR050924">
    <property type="entry name" value="Peroxiredoxin_BCP/PrxQ"/>
</dbReference>
<dbReference type="InterPro" id="IPR036249">
    <property type="entry name" value="Thioredoxin-like_sf"/>
</dbReference>
<comment type="subunit">
    <text evidence="2">Monomer.</text>
</comment>
<evidence type="ECO:0000256" key="7">
    <source>
        <dbReference type="ARBA" id="ARBA00023157"/>
    </source>
</evidence>
<dbReference type="AlphaFoldDB" id="A0A7W4YHJ8"/>
<feature type="domain" description="Thioredoxin" evidence="14">
    <location>
        <begin position="6"/>
        <end position="157"/>
    </location>
</feature>
<dbReference type="EC" id="1.11.1.24" evidence="3"/>
<proteinExistence type="inferred from homology"/>
<evidence type="ECO:0000256" key="9">
    <source>
        <dbReference type="ARBA" id="ARBA00032824"/>
    </source>
</evidence>
<dbReference type="GO" id="GO:0045454">
    <property type="term" value="P:cell redox homeostasis"/>
    <property type="evidence" value="ECO:0007669"/>
    <property type="project" value="TreeGrafter"/>
</dbReference>
<dbReference type="GO" id="GO:0008379">
    <property type="term" value="F:thioredoxin peroxidase activity"/>
    <property type="evidence" value="ECO:0007669"/>
    <property type="project" value="TreeGrafter"/>
</dbReference>
<dbReference type="PANTHER" id="PTHR42801:SF4">
    <property type="entry name" value="AHPC_TSA FAMILY PROTEIN"/>
    <property type="match status" value="1"/>
</dbReference>
<dbReference type="Pfam" id="PF00578">
    <property type="entry name" value="AhpC-TSA"/>
    <property type="match status" value="1"/>
</dbReference>
<accession>A0A7W4YHJ8</accession>
<evidence type="ECO:0000313" key="15">
    <source>
        <dbReference type="EMBL" id="MBB2965512.1"/>
    </source>
</evidence>
<comment type="catalytic activity">
    <reaction evidence="12">
        <text>a hydroperoxide + [thioredoxin]-dithiol = an alcohol + [thioredoxin]-disulfide + H2O</text>
        <dbReference type="Rhea" id="RHEA:62620"/>
        <dbReference type="Rhea" id="RHEA-COMP:10698"/>
        <dbReference type="Rhea" id="RHEA-COMP:10700"/>
        <dbReference type="ChEBI" id="CHEBI:15377"/>
        <dbReference type="ChEBI" id="CHEBI:29950"/>
        <dbReference type="ChEBI" id="CHEBI:30879"/>
        <dbReference type="ChEBI" id="CHEBI:35924"/>
        <dbReference type="ChEBI" id="CHEBI:50058"/>
        <dbReference type="EC" id="1.11.1.24"/>
    </reaction>
</comment>
<evidence type="ECO:0000256" key="1">
    <source>
        <dbReference type="ARBA" id="ARBA00003330"/>
    </source>
</evidence>
<evidence type="ECO:0000256" key="10">
    <source>
        <dbReference type="ARBA" id="ARBA00038489"/>
    </source>
</evidence>
<dbReference type="Proteomes" id="UP000538196">
    <property type="component" value="Unassembled WGS sequence"/>
</dbReference>
<dbReference type="GO" id="GO:0034599">
    <property type="term" value="P:cellular response to oxidative stress"/>
    <property type="evidence" value="ECO:0007669"/>
    <property type="project" value="TreeGrafter"/>
</dbReference>
<dbReference type="RefSeq" id="WP_021759695.1">
    <property type="nucleotide sequence ID" value="NZ_JACHVP010000001.1"/>
</dbReference>
<keyword evidence="4 15" id="KW-0575">Peroxidase</keyword>
<dbReference type="Gene3D" id="3.40.30.10">
    <property type="entry name" value="Glutaredoxin"/>
    <property type="match status" value="1"/>
</dbReference>
<evidence type="ECO:0000256" key="4">
    <source>
        <dbReference type="ARBA" id="ARBA00022559"/>
    </source>
</evidence>
<keyword evidence="16" id="KW-1185">Reference proteome</keyword>
<keyword evidence="6 15" id="KW-0560">Oxidoreductase</keyword>
<dbReference type="InterPro" id="IPR000866">
    <property type="entry name" value="AhpC/TSA"/>
</dbReference>
<keyword evidence="5" id="KW-0049">Antioxidant</keyword>
<evidence type="ECO:0000256" key="6">
    <source>
        <dbReference type="ARBA" id="ARBA00023002"/>
    </source>
</evidence>
<evidence type="ECO:0000256" key="3">
    <source>
        <dbReference type="ARBA" id="ARBA00013017"/>
    </source>
</evidence>
<gene>
    <name evidence="15" type="ORF">FHX33_000244</name>
</gene>
<dbReference type="CDD" id="cd03017">
    <property type="entry name" value="PRX_BCP"/>
    <property type="match status" value="1"/>
</dbReference>
<sequence>MTDVRLEAGDTAPAFTLTDQDGSPVSLGDYAGENVIVYFYPAAMTPGCTKEACDFRDNLNSLKSSGYRVIGISKDAPAQNKKFQEQEGLNFPLLSDEDLAVHNAYGAYGEKKLYGKVVQGVIRSTFVVDPDGSVRLPLYNVKATGHVASLRKKLGLD</sequence>
<organism evidence="15 16">
    <name type="scientific">Leifsonia aquatica</name>
    <name type="common">Corynebacterium aquaticum</name>
    <dbReference type="NCBI Taxonomy" id="144185"/>
    <lineage>
        <taxon>Bacteria</taxon>
        <taxon>Bacillati</taxon>
        <taxon>Actinomycetota</taxon>
        <taxon>Actinomycetes</taxon>
        <taxon>Micrococcales</taxon>
        <taxon>Microbacteriaceae</taxon>
        <taxon>Leifsonia</taxon>
    </lineage>
</organism>
<evidence type="ECO:0000256" key="11">
    <source>
        <dbReference type="ARBA" id="ARBA00041373"/>
    </source>
</evidence>
<comment type="caution">
    <text evidence="15">The sequence shown here is derived from an EMBL/GenBank/DDBJ whole genome shotgun (WGS) entry which is preliminary data.</text>
</comment>
<dbReference type="PIRSF" id="PIRSF000239">
    <property type="entry name" value="AHPC"/>
    <property type="match status" value="1"/>
</dbReference>
<evidence type="ECO:0000313" key="16">
    <source>
        <dbReference type="Proteomes" id="UP000538196"/>
    </source>
</evidence>
<dbReference type="PANTHER" id="PTHR42801">
    <property type="entry name" value="THIOREDOXIN-DEPENDENT PEROXIDE REDUCTASE"/>
    <property type="match status" value="1"/>
</dbReference>
<dbReference type="PROSITE" id="PS51352">
    <property type="entry name" value="THIOREDOXIN_2"/>
    <property type="match status" value="1"/>
</dbReference>
<dbReference type="GO" id="GO:0005737">
    <property type="term" value="C:cytoplasm"/>
    <property type="evidence" value="ECO:0007669"/>
    <property type="project" value="TreeGrafter"/>
</dbReference>
<dbReference type="EMBL" id="JACHVP010000001">
    <property type="protein sequence ID" value="MBB2965512.1"/>
    <property type="molecule type" value="Genomic_DNA"/>
</dbReference>
<evidence type="ECO:0000256" key="5">
    <source>
        <dbReference type="ARBA" id="ARBA00022862"/>
    </source>
</evidence>
<dbReference type="FunFam" id="3.40.30.10:FF:000007">
    <property type="entry name" value="Thioredoxin-dependent thiol peroxidase"/>
    <property type="match status" value="1"/>
</dbReference>
<name>A0A7W4YHJ8_LEIAQ</name>
<dbReference type="InterPro" id="IPR013766">
    <property type="entry name" value="Thioredoxin_domain"/>
</dbReference>
<dbReference type="InterPro" id="IPR024706">
    <property type="entry name" value="Peroxiredoxin_AhpC-typ"/>
</dbReference>
<keyword evidence="8" id="KW-0676">Redox-active center</keyword>
<reference evidence="15 16" key="1">
    <citation type="submission" date="2020-08" db="EMBL/GenBank/DDBJ databases">
        <title>Sequencing the genomes of 1000 actinobacteria strains.</title>
        <authorList>
            <person name="Klenk H.-P."/>
        </authorList>
    </citation>
    <scope>NUCLEOTIDE SEQUENCE [LARGE SCALE GENOMIC DNA]</scope>
    <source>
        <strain evidence="15 16">DSM 20146</strain>
    </source>
</reference>
<dbReference type="SUPFAM" id="SSF52833">
    <property type="entry name" value="Thioredoxin-like"/>
    <property type="match status" value="1"/>
</dbReference>
<evidence type="ECO:0000259" key="14">
    <source>
        <dbReference type="PROSITE" id="PS51352"/>
    </source>
</evidence>
<dbReference type="NCBIfam" id="NF006960">
    <property type="entry name" value="PRK09437.1"/>
    <property type="match status" value="1"/>
</dbReference>
<feature type="active site" description="Cysteine sulfenic acid (-SOH) intermediate; for peroxidase activity" evidence="13">
    <location>
        <position position="48"/>
    </location>
</feature>
<evidence type="ECO:0000256" key="12">
    <source>
        <dbReference type="ARBA" id="ARBA00049091"/>
    </source>
</evidence>
<comment type="function">
    <text evidence="1">Thiol-specific peroxidase that catalyzes the reduction of hydrogen peroxide and organic hydroperoxides to water and alcohols, respectively. Plays a role in cell protection against oxidative stress by detoxifying peroxides and as sensor of hydrogen peroxide-mediated signaling events.</text>
</comment>
<evidence type="ECO:0000256" key="8">
    <source>
        <dbReference type="ARBA" id="ARBA00023284"/>
    </source>
</evidence>
<evidence type="ECO:0000256" key="13">
    <source>
        <dbReference type="PIRSR" id="PIRSR000239-1"/>
    </source>
</evidence>
<keyword evidence="7" id="KW-1015">Disulfide bond</keyword>
<comment type="similarity">
    <text evidence="10">Belongs to the peroxiredoxin family. BCP/PrxQ subfamily.</text>
</comment>